<feature type="region of interest" description="Disordered" evidence="1">
    <location>
        <begin position="50"/>
        <end position="96"/>
    </location>
</feature>
<protein>
    <submittedName>
        <fullName evidence="2">Uncharacterized protein</fullName>
    </submittedName>
</protein>
<organism evidence="2 3">
    <name type="scientific">Purpureocillium lilacinum</name>
    <name type="common">Paecilomyces lilacinus</name>
    <dbReference type="NCBI Taxonomy" id="33203"/>
    <lineage>
        <taxon>Eukaryota</taxon>
        <taxon>Fungi</taxon>
        <taxon>Dikarya</taxon>
        <taxon>Ascomycota</taxon>
        <taxon>Pezizomycotina</taxon>
        <taxon>Sordariomycetes</taxon>
        <taxon>Hypocreomycetidae</taxon>
        <taxon>Hypocreales</taxon>
        <taxon>Ophiocordycipitaceae</taxon>
        <taxon>Purpureocillium</taxon>
    </lineage>
</organism>
<name>A0A2U3E301_PURLI</name>
<feature type="region of interest" description="Disordered" evidence="1">
    <location>
        <begin position="215"/>
        <end position="247"/>
    </location>
</feature>
<evidence type="ECO:0000256" key="1">
    <source>
        <dbReference type="SAM" id="MobiDB-lite"/>
    </source>
</evidence>
<evidence type="ECO:0000313" key="2">
    <source>
        <dbReference type="EMBL" id="PWI68891.1"/>
    </source>
</evidence>
<evidence type="ECO:0000313" key="3">
    <source>
        <dbReference type="Proteomes" id="UP000245956"/>
    </source>
</evidence>
<dbReference type="AlphaFoldDB" id="A0A2U3E301"/>
<reference evidence="2 3" key="1">
    <citation type="journal article" date="2016" name="Front. Microbiol.">
        <title>Genome and transcriptome sequences reveal the specific parasitism of the nematophagous Purpureocillium lilacinum 36-1.</title>
        <authorList>
            <person name="Xie J."/>
            <person name="Li S."/>
            <person name="Mo C."/>
            <person name="Xiao X."/>
            <person name="Peng D."/>
            <person name="Wang G."/>
            <person name="Xiao Y."/>
        </authorList>
    </citation>
    <scope>NUCLEOTIDE SEQUENCE [LARGE SCALE GENOMIC DNA]</scope>
    <source>
        <strain evidence="2 3">36-1</strain>
    </source>
</reference>
<feature type="compositionally biased region" description="Basic residues" evidence="1">
    <location>
        <begin position="225"/>
        <end position="241"/>
    </location>
</feature>
<comment type="caution">
    <text evidence="2">The sequence shown here is derived from an EMBL/GenBank/DDBJ whole genome shotgun (WGS) entry which is preliminary data.</text>
</comment>
<feature type="region of interest" description="Disordered" evidence="1">
    <location>
        <begin position="1"/>
        <end position="28"/>
    </location>
</feature>
<proteinExistence type="predicted"/>
<sequence>MRHGRAPALSRSPARTLRHPPSLSLSRWPARSPGLNLSCYCAALPRANRAPRTRDDTGYPRASGSRTRAAREPPIRPSGAPRKDPRAGRRGVGGGRAALPDLSLTFCAVRREMPGTAGGMEMWLRFGVITCQVSPANPSCWPPPINAPGGSCHVRQCCPGRLAGCLAGDPPQTPDGCLSGGAGAGGACAFHAIHGCSPSPWAANLGMCWATRPGAHSSAQTPGARAKRARPGPQLRRRRRTTPATVAAPPHTAVCLPQTSLAPPEVGPLLATAAQLYFLCSPPSRLINLLLLLLLSLPHHLVVTAIARPTQCLRLRKASSLVAATDTERQPPPAVYLR</sequence>
<dbReference type="EMBL" id="LCWV01000013">
    <property type="protein sequence ID" value="PWI68891.1"/>
    <property type="molecule type" value="Genomic_DNA"/>
</dbReference>
<dbReference type="Proteomes" id="UP000245956">
    <property type="component" value="Unassembled WGS sequence"/>
</dbReference>
<accession>A0A2U3E301</accession>
<gene>
    <name evidence="2" type="ORF">PCL_01276</name>
</gene>